<dbReference type="GO" id="GO:0008270">
    <property type="term" value="F:zinc ion binding"/>
    <property type="evidence" value="ECO:0007669"/>
    <property type="project" value="UniProtKB-KW"/>
</dbReference>
<keyword evidence="1" id="KW-0479">Metal-binding</keyword>
<evidence type="ECO:0000256" key="2">
    <source>
        <dbReference type="ARBA" id="ARBA00022737"/>
    </source>
</evidence>
<dbReference type="SUPFAM" id="SSF57667">
    <property type="entry name" value="beta-beta-alpha zinc fingers"/>
    <property type="match status" value="2"/>
</dbReference>
<feature type="domain" description="C2H2-type" evidence="7">
    <location>
        <begin position="298"/>
        <end position="327"/>
    </location>
</feature>
<dbReference type="FunFam" id="3.30.160.60:FF:000557">
    <property type="entry name" value="zinc finger and SCAN domain-containing protein 29"/>
    <property type="match status" value="1"/>
</dbReference>
<dbReference type="GO" id="GO:0000981">
    <property type="term" value="F:DNA-binding transcription factor activity, RNA polymerase II-specific"/>
    <property type="evidence" value="ECO:0007669"/>
    <property type="project" value="TreeGrafter"/>
</dbReference>
<feature type="compositionally biased region" description="Basic and acidic residues" evidence="6">
    <location>
        <begin position="167"/>
        <end position="178"/>
    </location>
</feature>
<feature type="non-terminal residue" evidence="8">
    <location>
        <position position="1"/>
    </location>
</feature>
<evidence type="ECO:0000256" key="3">
    <source>
        <dbReference type="ARBA" id="ARBA00022771"/>
    </source>
</evidence>
<feature type="domain" description="C2H2-type" evidence="7">
    <location>
        <begin position="328"/>
        <end position="357"/>
    </location>
</feature>
<dbReference type="GO" id="GO:0045944">
    <property type="term" value="P:positive regulation of transcription by RNA polymerase II"/>
    <property type="evidence" value="ECO:0007669"/>
    <property type="project" value="UniProtKB-ARBA"/>
</dbReference>
<dbReference type="PROSITE" id="PS50157">
    <property type="entry name" value="ZINC_FINGER_C2H2_2"/>
    <property type="match status" value="4"/>
</dbReference>
<keyword evidence="9" id="KW-1185">Reference proteome</keyword>
<feature type="domain" description="C2H2-type" evidence="7">
    <location>
        <begin position="358"/>
        <end position="385"/>
    </location>
</feature>
<feature type="compositionally biased region" description="Low complexity" evidence="6">
    <location>
        <begin position="185"/>
        <end position="199"/>
    </location>
</feature>
<keyword evidence="3 5" id="KW-0863">Zinc-finger</keyword>
<dbReference type="PROSITE" id="PS00028">
    <property type="entry name" value="ZINC_FINGER_C2H2_1"/>
    <property type="match status" value="4"/>
</dbReference>
<keyword evidence="2" id="KW-0677">Repeat</keyword>
<name>A0A8T9BZZ2_9HELO</name>
<dbReference type="EMBL" id="QGMK01001115">
    <property type="protein sequence ID" value="TVY73322.1"/>
    <property type="molecule type" value="Genomic_DNA"/>
</dbReference>
<dbReference type="PANTHER" id="PTHR19818:SF139">
    <property type="entry name" value="PAIR-RULE PROTEIN ODD-PAIRED"/>
    <property type="match status" value="1"/>
</dbReference>
<dbReference type="OrthoDB" id="427030at2759"/>
<keyword evidence="4" id="KW-0862">Zinc</keyword>
<protein>
    <submittedName>
        <fullName evidence="8">Asparagine-rich zinc finger protein</fullName>
    </submittedName>
</protein>
<dbReference type="FunFam" id="3.30.160.60:FF:000072">
    <property type="entry name" value="zinc finger protein 143 isoform X1"/>
    <property type="match status" value="2"/>
</dbReference>
<dbReference type="GO" id="GO:0005634">
    <property type="term" value="C:nucleus"/>
    <property type="evidence" value="ECO:0007669"/>
    <property type="project" value="UniProtKB-ARBA"/>
</dbReference>
<comment type="caution">
    <text evidence="8">The sequence shown here is derived from an EMBL/GenBank/DDBJ whole genome shotgun (WGS) entry which is preliminary data.</text>
</comment>
<evidence type="ECO:0000256" key="1">
    <source>
        <dbReference type="ARBA" id="ARBA00022723"/>
    </source>
</evidence>
<dbReference type="InterPro" id="IPR013087">
    <property type="entry name" value="Znf_C2H2_type"/>
</dbReference>
<organism evidence="8 9">
    <name type="scientific">Lachnellula suecica</name>
    <dbReference type="NCBI Taxonomy" id="602035"/>
    <lineage>
        <taxon>Eukaryota</taxon>
        <taxon>Fungi</taxon>
        <taxon>Dikarya</taxon>
        <taxon>Ascomycota</taxon>
        <taxon>Pezizomycotina</taxon>
        <taxon>Leotiomycetes</taxon>
        <taxon>Helotiales</taxon>
        <taxon>Lachnaceae</taxon>
        <taxon>Lachnellula</taxon>
    </lineage>
</organism>
<evidence type="ECO:0000256" key="6">
    <source>
        <dbReference type="SAM" id="MobiDB-lite"/>
    </source>
</evidence>
<feature type="non-terminal residue" evidence="8">
    <location>
        <position position="559"/>
    </location>
</feature>
<feature type="compositionally biased region" description="Polar residues" evidence="6">
    <location>
        <begin position="272"/>
        <end position="292"/>
    </location>
</feature>
<evidence type="ECO:0000256" key="5">
    <source>
        <dbReference type="PROSITE-ProRule" id="PRU00042"/>
    </source>
</evidence>
<dbReference type="InterPro" id="IPR050329">
    <property type="entry name" value="GLI_C2H2-zinc-finger"/>
</dbReference>
<dbReference type="Pfam" id="PF00096">
    <property type="entry name" value="zf-C2H2"/>
    <property type="match status" value="3"/>
</dbReference>
<reference evidence="8 9" key="1">
    <citation type="submission" date="2018-05" db="EMBL/GenBank/DDBJ databases">
        <title>Genome sequencing and assembly of the regulated plant pathogen Lachnellula willkommii and related sister species for the development of diagnostic species identification markers.</title>
        <authorList>
            <person name="Giroux E."/>
            <person name="Bilodeau G."/>
        </authorList>
    </citation>
    <scope>NUCLEOTIDE SEQUENCE [LARGE SCALE GENOMIC DNA]</scope>
    <source>
        <strain evidence="8 9">CBS 268.59</strain>
    </source>
</reference>
<feature type="compositionally biased region" description="Polar residues" evidence="6">
    <location>
        <begin position="233"/>
        <end position="244"/>
    </location>
</feature>
<proteinExistence type="predicted"/>
<accession>A0A8T9BZZ2</accession>
<dbReference type="Gene3D" id="3.30.160.60">
    <property type="entry name" value="Classic Zinc Finger"/>
    <property type="match status" value="4"/>
</dbReference>
<dbReference type="GO" id="GO:0000978">
    <property type="term" value="F:RNA polymerase II cis-regulatory region sequence-specific DNA binding"/>
    <property type="evidence" value="ECO:0007669"/>
    <property type="project" value="UniProtKB-ARBA"/>
</dbReference>
<feature type="region of interest" description="Disordered" evidence="6">
    <location>
        <begin position="167"/>
        <end position="199"/>
    </location>
</feature>
<dbReference type="Proteomes" id="UP000469558">
    <property type="component" value="Unassembled WGS sequence"/>
</dbReference>
<evidence type="ECO:0000313" key="9">
    <source>
        <dbReference type="Proteomes" id="UP000469558"/>
    </source>
</evidence>
<feature type="region of interest" description="Disordered" evidence="6">
    <location>
        <begin position="233"/>
        <end position="293"/>
    </location>
</feature>
<dbReference type="PANTHER" id="PTHR19818">
    <property type="entry name" value="ZINC FINGER PROTEIN ZIC AND GLI"/>
    <property type="match status" value="1"/>
</dbReference>
<dbReference type="AlphaFoldDB" id="A0A8T9BZZ2"/>
<dbReference type="SMART" id="SM00355">
    <property type="entry name" value="ZnF_C2H2"/>
    <property type="match status" value="4"/>
</dbReference>
<feature type="compositionally biased region" description="Low complexity" evidence="6">
    <location>
        <begin position="522"/>
        <end position="533"/>
    </location>
</feature>
<sequence>TIDLIIIEVLLCTEQDNTATLAVIAHAPGQAWGRWPEQHNHQHLEPFYAMGISEIVLSYDPRAVFSPALNRTVMAPQYVPVNSFSGAPSNNMVASHHQLQQHNPFSYGAPGAYSGGNSTGLVPSFGGNMNYIRQRPLPHLMQTENDGSRGLAYNRNSHQGFVEERHRQSPPIKHESIKPEPQWNTSVSTSPVSSIGSTPISTKTIVSTVPIDGTAGVDFGTTVDTLMKAIQAKAQNTSPQTPSTEQKRPVVGASLGSPFDRPTLKTEEHLSQEASTFGLTHGNVQDETTNAKGSKKRYQCTMKNCSKSFYQKTHLDIHVRAHTGAKPYPCRQPNCGRSFSQLGNLKTHERRHTGERPYQCDTCGKRFAQRGNVRAHRIVHDQAKPYLCRLDDCSKQFTQLGNLKSHQNKFHIPTIQALTHKFASIKDGDIVHAADKELWEYFANLYKNSNKGIKGRGRDRKVGPVSTSLNSSLRDLGVGGNAYHTMSGAGRGNMVVGIMSGVMGGAGRGQNSQYEMFDADDGSQSSTSGSGSSCYDDAPSDGFEDNGRNNELAFGDRIY</sequence>
<gene>
    <name evidence="8" type="primary">AZF1</name>
    <name evidence="8" type="ORF">LSUE1_G007412</name>
</gene>
<feature type="region of interest" description="Disordered" evidence="6">
    <location>
        <begin position="512"/>
        <end position="559"/>
    </location>
</feature>
<feature type="compositionally biased region" description="Basic and acidic residues" evidence="6">
    <location>
        <begin position="262"/>
        <end position="271"/>
    </location>
</feature>
<evidence type="ECO:0000256" key="4">
    <source>
        <dbReference type="ARBA" id="ARBA00022833"/>
    </source>
</evidence>
<evidence type="ECO:0000259" key="7">
    <source>
        <dbReference type="PROSITE" id="PS50157"/>
    </source>
</evidence>
<dbReference type="InterPro" id="IPR036236">
    <property type="entry name" value="Znf_C2H2_sf"/>
</dbReference>
<feature type="domain" description="C2H2-type" evidence="7">
    <location>
        <begin position="386"/>
        <end position="411"/>
    </location>
</feature>
<evidence type="ECO:0000313" key="8">
    <source>
        <dbReference type="EMBL" id="TVY73322.1"/>
    </source>
</evidence>